<feature type="region of interest" description="Disordered" evidence="1">
    <location>
        <begin position="133"/>
        <end position="188"/>
    </location>
</feature>
<evidence type="ECO:0000256" key="1">
    <source>
        <dbReference type="SAM" id="MobiDB-lite"/>
    </source>
</evidence>
<sequence length="188" mass="21448">MAVAKCLLKKNDNANSECTLKEGQNLTSVKLPVIKLPSFDGSYDKWLEFRNSYLTMIHKHTDLDPVQKFHYEDVYRDEISLSLSRLPSDRFELPNQLSSRQDLAGHGCAILVEYKMGSRQHLNQDEIASMLENDDDYSPLDSDSEQEDCLVEDDVRSDNEDAMVDFIENTSPTSRQDDPENHVASLES</sequence>
<dbReference type="EMBL" id="CADEBC010000588">
    <property type="protein sequence ID" value="CAB3256948.1"/>
    <property type="molecule type" value="Genomic_DNA"/>
</dbReference>
<feature type="compositionally biased region" description="Acidic residues" evidence="1">
    <location>
        <begin position="133"/>
        <end position="152"/>
    </location>
</feature>
<comment type="caution">
    <text evidence="2">The sequence shown here is derived from an EMBL/GenBank/DDBJ whole genome shotgun (WGS) entry which is preliminary data.</text>
</comment>
<organism evidence="2 3">
    <name type="scientific">Arctia plantaginis</name>
    <name type="common">Wood tiger moth</name>
    <name type="synonym">Phalaena plantaginis</name>
    <dbReference type="NCBI Taxonomy" id="874455"/>
    <lineage>
        <taxon>Eukaryota</taxon>
        <taxon>Metazoa</taxon>
        <taxon>Ecdysozoa</taxon>
        <taxon>Arthropoda</taxon>
        <taxon>Hexapoda</taxon>
        <taxon>Insecta</taxon>
        <taxon>Pterygota</taxon>
        <taxon>Neoptera</taxon>
        <taxon>Endopterygota</taxon>
        <taxon>Lepidoptera</taxon>
        <taxon>Glossata</taxon>
        <taxon>Ditrysia</taxon>
        <taxon>Noctuoidea</taxon>
        <taxon>Erebidae</taxon>
        <taxon>Arctiinae</taxon>
        <taxon>Arctia</taxon>
    </lineage>
</organism>
<accession>A0A8S1BF68</accession>
<evidence type="ECO:0000313" key="3">
    <source>
        <dbReference type="Proteomes" id="UP000494106"/>
    </source>
</evidence>
<dbReference type="Proteomes" id="UP000494106">
    <property type="component" value="Unassembled WGS sequence"/>
</dbReference>
<keyword evidence="3" id="KW-1185">Reference proteome</keyword>
<evidence type="ECO:0000313" key="2">
    <source>
        <dbReference type="EMBL" id="CAB3256948.1"/>
    </source>
</evidence>
<dbReference type="Pfam" id="PF03564">
    <property type="entry name" value="DUF1759"/>
    <property type="match status" value="1"/>
</dbReference>
<reference evidence="2 3" key="1">
    <citation type="submission" date="2020-04" db="EMBL/GenBank/DDBJ databases">
        <authorList>
            <person name="Wallbank WR R."/>
            <person name="Pardo Diaz C."/>
            <person name="Kozak K."/>
            <person name="Martin S."/>
            <person name="Jiggins C."/>
            <person name="Moest M."/>
            <person name="Warren A I."/>
            <person name="Byers J.R.P. K."/>
            <person name="Montejo-Kovacevich G."/>
            <person name="Yen C E."/>
        </authorList>
    </citation>
    <scope>NUCLEOTIDE SEQUENCE [LARGE SCALE GENOMIC DNA]</scope>
</reference>
<protein>
    <submittedName>
        <fullName evidence="2">Uncharacterized protein</fullName>
    </submittedName>
</protein>
<dbReference type="AlphaFoldDB" id="A0A8S1BF68"/>
<name>A0A8S1BF68_ARCPL</name>
<dbReference type="InterPro" id="IPR005312">
    <property type="entry name" value="DUF1759"/>
</dbReference>
<proteinExistence type="predicted"/>
<gene>
    <name evidence="2" type="ORF">APLA_LOCUS15664</name>
</gene>
<dbReference type="OrthoDB" id="6770266at2759"/>